<evidence type="ECO:0000313" key="2">
    <source>
        <dbReference type="Proteomes" id="UP000228996"/>
    </source>
</evidence>
<sequence length="141" mass="15610">MSTLVYPWGTDGQNVRFFDVVGGITGISKNHPWLQNLTWTDGDLFTGDPVEPRPISLEICSRMAALKATPRGKELDHWVISPRVVVELYLEGKITQSDLGQIIIGEDYLCLPKTSLGKLVIQPNIPFEYAPSNIIGCLIPC</sequence>
<proteinExistence type="predicted"/>
<dbReference type="EMBL" id="PEYO01000023">
    <property type="protein sequence ID" value="PIU03075.1"/>
    <property type="molecule type" value="Genomic_DNA"/>
</dbReference>
<gene>
    <name evidence="1" type="ORF">COT44_04925</name>
</gene>
<protein>
    <submittedName>
        <fullName evidence="1">Uncharacterized protein</fullName>
    </submittedName>
</protein>
<reference evidence="2" key="1">
    <citation type="submission" date="2017-09" db="EMBL/GenBank/DDBJ databases">
        <title>Depth-based differentiation of microbial function through sediment-hosted aquifers and enrichment of novel symbionts in the deep terrestrial subsurface.</title>
        <authorList>
            <person name="Probst A.J."/>
            <person name="Ladd B."/>
            <person name="Jarett J.K."/>
            <person name="Geller-Mcgrath D.E."/>
            <person name="Sieber C.M.K."/>
            <person name="Emerson J.B."/>
            <person name="Anantharaman K."/>
            <person name="Thomas B.C."/>
            <person name="Malmstrom R."/>
            <person name="Stieglmeier M."/>
            <person name="Klingl A."/>
            <person name="Woyke T."/>
            <person name="Ryan C.M."/>
            <person name="Banfield J.F."/>
        </authorList>
    </citation>
    <scope>NUCLEOTIDE SEQUENCE [LARGE SCALE GENOMIC DNA]</scope>
</reference>
<evidence type="ECO:0000313" key="1">
    <source>
        <dbReference type="EMBL" id="PIU03075.1"/>
    </source>
</evidence>
<name>A0A2M6XBM7_9BACT</name>
<dbReference type="AlphaFoldDB" id="A0A2M6XBM7"/>
<dbReference type="Proteomes" id="UP000228996">
    <property type="component" value="Unassembled WGS sequence"/>
</dbReference>
<accession>A0A2M6XBM7</accession>
<organism evidence="1 2">
    <name type="scientific">Candidatus Shapirobacteria bacterium CG08_land_8_20_14_0_20_39_18</name>
    <dbReference type="NCBI Taxonomy" id="1974883"/>
    <lineage>
        <taxon>Bacteria</taxon>
        <taxon>Candidatus Shapironibacteriota</taxon>
    </lineage>
</organism>
<comment type="caution">
    <text evidence="1">The sequence shown here is derived from an EMBL/GenBank/DDBJ whole genome shotgun (WGS) entry which is preliminary data.</text>
</comment>